<dbReference type="EMBL" id="BAABLX010000029">
    <property type="protein sequence ID" value="GAA4950973.1"/>
    <property type="molecule type" value="Genomic_DNA"/>
</dbReference>
<accession>A0AAV3U6G7</accession>
<reference evidence="3" key="1">
    <citation type="journal article" date="2019" name="Int. J. Syst. Evol. Microbiol.">
        <title>The Global Catalogue of Microorganisms (GCM) 10K type strain sequencing project: providing services to taxonomists for standard genome sequencing and annotation.</title>
        <authorList>
            <consortium name="The Broad Institute Genomics Platform"/>
            <consortium name="The Broad Institute Genome Sequencing Center for Infectious Disease"/>
            <person name="Wu L."/>
            <person name="Ma J."/>
        </authorList>
    </citation>
    <scope>NUCLEOTIDE SEQUENCE [LARGE SCALE GENOMIC DNA]</scope>
    <source>
        <strain evidence="3">JCM 19134</strain>
    </source>
</reference>
<evidence type="ECO:0000313" key="2">
    <source>
        <dbReference type="EMBL" id="GAA4950973.1"/>
    </source>
</evidence>
<evidence type="ECO:0000256" key="1">
    <source>
        <dbReference type="SAM" id="MobiDB-lite"/>
    </source>
</evidence>
<keyword evidence="3" id="KW-1185">Reference proteome</keyword>
<feature type="compositionally biased region" description="Low complexity" evidence="1">
    <location>
        <begin position="1"/>
        <end position="34"/>
    </location>
</feature>
<sequence length="237" mass="23828">MGASAGSAGASAGSVSVSVGSNGASTGTISTGSGNKPGNQSPGSSRQGDGQDGQQQASSADRGQHSDQPPSLDEGSSGELEDFSEQASGGGGGGASSAERVAELEGALNSSISSYDGMILRERETMANRANAAGSEDELSETEVSGPLFDEIGSGQPEQDGPGDAYESSGGGNMPAGTAGRSGDYSPTGSGAPPADIPSGNDDDIVARQIREAAMKESDPELREKLWEEYRKYKNQQ</sequence>
<protein>
    <submittedName>
        <fullName evidence="2">Uncharacterized protein</fullName>
    </submittedName>
</protein>
<comment type="caution">
    <text evidence="2">The sequence shown here is derived from an EMBL/GenBank/DDBJ whole genome shotgun (WGS) entry which is preliminary data.</text>
</comment>
<organism evidence="2 3">
    <name type="scientific">Halioxenophilus aromaticivorans</name>
    <dbReference type="NCBI Taxonomy" id="1306992"/>
    <lineage>
        <taxon>Bacteria</taxon>
        <taxon>Pseudomonadati</taxon>
        <taxon>Pseudomonadota</taxon>
        <taxon>Gammaproteobacteria</taxon>
        <taxon>Alteromonadales</taxon>
        <taxon>Alteromonadaceae</taxon>
        <taxon>Halioxenophilus</taxon>
    </lineage>
</organism>
<gene>
    <name evidence="2" type="ORF">GCM10025791_34180</name>
</gene>
<proteinExistence type="predicted"/>
<feature type="region of interest" description="Disordered" evidence="1">
    <location>
        <begin position="1"/>
        <end position="102"/>
    </location>
</feature>
<name>A0AAV3U6G7_9ALTE</name>
<feature type="compositionally biased region" description="Low complexity" evidence="1">
    <location>
        <begin position="43"/>
        <end position="61"/>
    </location>
</feature>
<feature type="region of interest" description="Disordered" evidence="1">
    <location>
        <begin position="127"/>
        <end position="203"/>
    </location>
</feature>
<dbReference type="Proteomes" id="UP001409585">
    <property type="component" value="Unassembled WGS sequence"/>
</dbReference>
<dbReference type="AlphaFoldDB" id="A0AAV3U6G7"/>
<evidence type="ECO:0000313" key="3">
    <source>
        <dbReference type="Proteomes" id="UP001409585"/>
    </source>
</evidence>